<evidence type="ECO:0000313" key="3">
    <source>
        <dbReference type="Proteomes" id="UP000277671"/>
    </source>
</evidence>
<dbReference type="Pfam" id="PF08811">
    <property type="entry name" value="DUF1800"/>
    <property type="match status" value="1"/>
</dbReference>
<evidence type="ECO:0000313" key="2">
    <source>
        <dbReference type="EMBL" id="RKR86311.1"/>
    </source>
</evidence>
<dbReference type="RefSeq" id="WP_121154236.1">
    <property type="nucleotide sequence ID" value="NZ_RBKT01000001.1"/>
</dbReference>
<name>A0A495JC60_9ACTN</name>
<evidence type="ECO:0000256" key="1">
    <source>
        <dbReference type="SAM" id="MobiDB-lite"/>
    </source>
</evidence>
<comment type="caution">
    <text evidence="2">The sequence shown here is derived from an EMBL/GenBank/DDBJ whole genome shotgun (WGS) entry which is preliminary data.</text>
</comment>
<feature type="compositionally biased region" description="Basic and acidic residues" evidence="1">
    <location>
        <begin position="68"/>
        <end position="80"/>
    </location>
</feature>
<protein>
    <submittedName>
        <fullName evidence="2">Uncharacterized protein (DUF1800 family)</fullName>
    </submittedName>
</protein>
<sequence length="436" mass="47148">MASPDAIAHLLRRATFGPTADEVDAAVRAGFDATLDRLLEPVGTDPGASASPTPKLGPDPYSTIGKSASREQRQEANKRRTEQVRQLQQWWLERMVTAEHQLTEKLVFFWHGHWATSVQKVKSAPLMLGQLDTLRRYGRGGFDALVAAMVRDPAMILWLDGEKNTRKAPNENLARELMELFTLGIGHYTEPDVKAGAKALTGWAVDRATGVARLEPKRHDTDPKTILGRTDTFDADSYARLLAAQPQAAEFVRNRLWARFAGTDTPPTGGSGSVGAGPDITAMLRAVLTDPAFARSRGQLVKQPVEWAVGAMRQLGIRPSALSEQQRKQVQSGLSGMDQVLLRPPSVGGWPAGTAWLTTSSLQARMRLADLLATAAGPVAGQRLGAAPEAGRVDALARLLVVDRWTERTRAALAPLAAKPDRLIAAGLVSPEYTVS</sequence>
<dbReference type="OrthoDB" id="9772295at2"/>
<dbReference type="InterPro" id="IPR014917">
    <property type="entry name" value="DUF1800"/>
</dbReference>
<accession>A0A495JC60</accession>
<dbReference type="EMBL" id="RBKT01000001">
    <property type="protein sequence ID" value="RKR86311.1"/>
    <property type="molecule type" value="Genomic_DNA"/>
</dbReference>
<gene>
    <name evidence="2" type="ORF">BDK92_0535</name>
</gene>
<reference evidence="2 3" key="1">
    <citation type="submission" date="2018-10" db="EMBL/GenBank/DDBJ databases">
        <title>Sequencing the genomes of 1000 actinobacteria strains.</title>
        <authorList>
            <person name="Klenk H.-P."/>
        </authorList>
    </citation>
    <scope>NUCLEOTIDE SEQUENCE [LARGE SCALE GENOMIC DNA]</scope>
    <source>
        <strain evidence="2 3">DSM 45175</strain>
    </source>
</reference>
<keyword evidence="3" id="KW-1185">Reference proteome</keyword>
<dbReference type="AlphaFoldDB" id="A0A495JC60"/>
<dbReference type="Proteomes" id="UP000277671">
    <property type="component" value="Unassembled WGS sequence"/>
</dbReference>
<proteinExistence type="predicted"/>
<organism evidence="2 3">
    <name type="scientific">Micromonospora pisi</name>
    <dbReference type="NCBI Taxonomy" id="589240"/>
    <lineage>
        <taxon>Bacteria</taxon>
        <taxon>Bacillati</taxon>
        <taxon>Actinomycetota</taxon>
        <taxon>Actinomycetes</taxon>
        <taxon>Micromonosporales</taxon>
        <taxon>Micromonosporaceae</taxon>
        <taxon>Micromonospora</taxon>
    </lineage>
</organism>
<feature type="region of interest" description="Disordered" evidence="1">
    <location>
        <begin position="40"/>
        <end position="80"/>
    </location>
</feature>